<feature type="domain" description="LamG-like jellyroll fold" evidence="5">
    <location>
        <begin position="1410"/>
        <end position="1543"/>
    </location>
</feature>
<feature type="domain" description="LamG-like jellyroll fold" evidence="5">
    <location>
        <begin position="916"/>
        <end position="1060"/>
    </location>
</feature>
<sequence>MKEDYNKNFWHKFYLVYLKIWRVLLSLVLIASAAGIYFFFFAGTETVKASWWNDSWLYRQAIPVTNNISTQTNVYISVTLDTYTASSSMQADCGDFRFTKEDGSLLSYYIVSGCRTATNVIHINFDSFPAGAQSIYFYYGNPSAENGFSASDFSVEASSYTIGAVQAVETGPGPVGYWSFDEGYGATATDASGQGNDGVIAGAVWKDGSECVSGKCLWFDGSSSYIRVATSSVLDLEGQATFSVWIKPVSFPDFATIVAREPGGNYGYQFEVFDQADDKEVLVLWDSSNVFSNYKVIKQSEWQHVVVVIDPIDVTFYVNGVESGSENWVFSLDKSGDHNLFIGSLDGASEFFHGFIDEVKIYPYARSADQVKQDYNAGLAGVKSSTGVAAAFGGVSDKWLTDGLVGYWKFDESATTSGAIDSSGNGNTGTFYGHASTTAGKFGNSFIGNGISSSSVYTATSDSLNSIDYGFSVAGWFKTSDINAAIITSYQDFGTGYFDVMIDGSGNITYTLADLDQSTYQTTLTGNDNNWHHFVLVRDTANKLRNLYVDGGLAKSVVGGNGEFITYQTVRMSIGADYYSNGNHLDGQIDEVRIYNRALSPDEVRRLYEWAPGPVAHWKFDELEGTTAFDSVASSSFGGGNDGSISGAAWTNGKYGSALNFEENNENINAGSKASIDDLGAMTISAWIYPRSISTSNFNIIVQKGATVAQGNFWFSIFAFNTLFFTKDFSSTDLAVYGPANFFELNKWNYVTLTWDGTNSVTGVKFYNFGIPASSYLSQTNGAGTEYSDSALDLFIASDDFPFDGIIDDVRIYNYARTQKQILEDMAGASAGASASQGAALKYPVLDLNFDEGRGAVAYDSSIHKNNGSLEPGTGGTNTASSSMWTKNGKVGGAMEFDGTDDTVRINSSGAIDDLEAFSMSAWIKPIGEGGESGAGRIFNKHAWGFIASDDSPADRDKALTFYKETSETELKVQAIDNSWTTGVWQNVILTWDGGKDASEDVKIYVNGKEVEYQLQQDATGDFSTDAGHFMYLGSQDGSGYYFDGSMDEVKIWNYALSEEEIKSVYNQNSSLVVNSQSRADNNGTTTTGAATEYCVPGDTALCDEPVLELKMDEMSGVTAYDTSGNGNNGVLTWMSTNTNGGWTRGKRGAGILLDGIDDVVTVSDPGAGSALDITSAITLEAWVRPDTLIRPGSGGYQDIITKCNEDNLSVNSYAFSLLGDEISFAFFNTGWWEYNTTNANLATGTLYHLAATYSYAGDFVKIYINGVIKLDTTLTQSYPLLANNESLDIGYGLGVGATAENFQGMIDEARVYNYARTPAQIAWDYNKGKPIAHWRFDECSGSTIHDESGNGNHGTLNLGTAGTTATGTCASSSDSFWYNGRSGKYNSSGSFDGGSDWVSTISDPGLPTVDYTYSVWTRLDSLSDEAIIESVNDSAGSEFRINILSEKVQIEVDTTTSVTSAVSLVVGEWYHLLTTRKDGTIKIYINGEQDPATGYDNDILNFTGCPLIIGADVDSGCSGSLGNYTDGQIDEVKIWNYALTAEQIKQEFNGGSIRFGE</sequence>
<dbReference type="PANTHER" id="PTHR47635:SF2">
    <property type="entry name" value="LAMG-LIKE JELLYROLL FOLD DOMAIN-CONTAINING PROTEIN"/>
    <property type="match status" value="1"/>
</dbReference>
<organism evidence="6 7">
    <name type="scientific">Candidatus Falkowbacteria bacterium RIFOXYA2_FULL_47_19</name>
    <dbReference type="NCBI Taxonomy" id="1797994"/>
    <lineage>
        <taxon>Bacteria</taxon>
        <taxon>Candidatus Falkowiibacteriota</taxon>
    </lineage>
</organism>
<feature type="domain" description="LamG-like jellyroll fold" evidence="5">
    <location>
        <begin position="680"/>
        <end position="820"/>
    </location>
</feature>
<feature type="transmembrane region" description="Helical" evidence="4">
    <location>
        <begin position="20"/>
        <end position="40"/>
    </location>
</feature>
<reference evidence="6 7" key="1">
    <citation type="journal article" date="2016" name="Nat. Commun.">
        <title>Thousands of microbial genomes shed light on interconnected biogeochemical processes in an aquifer system.</title>
        <authorList>
            <person name="Anantharaman K."/>
            <person name="Brown C.T."/>
            <person name="Hug L.A."/>
            <person name="Sharon I."/>
            <person name="Castelle C.J."/>
            <person name="Probst A.J."/>
            <person name="Thomas B.C."/>
            <person name="Singh A."/>
            <person name="Wilkins M.J."/>
            <person name="Karaoz U."/>
            <person name="Brodie E.L."/>
            <person name="Williams K.H."/>
            <person name="Hubbard S.S."/>
            <person name="Banfield J.F."/>
        </authorList>
    </citation>
    <scope>NUCLEOTIDE SEQUENCE [LARGE SCALE GENOMIC DNA]</scope>
</reference>
<dbReference type="PANTHER" id="PTHR47635">
    <property type="entry name" value="CUB DOMAIN-CONTAINING PROTEIN"/>
    <property type="match status" value="1"/>
</dbReference>
<comment type="caution">
    <text evidence="6">The sequence shown here is derived from an EMBL/GenBank/DDBJ whole genome shotgun (WGS) entry which is preliminary data.</text>
</comment>
<keyword evidence="2" id="KW-1015">Disulfide bond</keyword>
<dbReference type="InterPro" id="IPR013320">
    <property type="entry name" value="ConA-like_dom_sf"/>
</dbReference>
<dbReference type="Gene3D" id="2.60.120.200">
    <property type="match status" value="6"/>
</dbReference>
<dbReference type="EMBL" id="MFGB01000021">
    <property type="protein sequence ID" value="OGF25318.1"/>
    <property type="molecule type" value="Genomic_DNA"/>
</dbReference>
<name>A0A1F5SF25_9BACT</name>
<feature type="region of interest" description="Disordered" evidence="3">
    <location>
        <begin position="866"/>
        <end position="885"/>
    </location>
</feature>
<dbReference type="STRING" id="1797994.A2227_05995"/>
<gene>
    <name evidence="6" type="ORF">A2227_05995</name>
</gene>
<keyword evidence="4" id="KW-0472">Membrane</keyword>
<protein>
    <recommendedName>
        <fullName evidence="5">LamG-like jellyroll fold domain-containing protein</fullName>
    </recommendedName>
</protein>
<dbReference type="InterPro" id="IPR006558">
    <property type="entry name" value="LamG-like"/>
</dbReference>
<evidence type="ECO:0000256" key="4">
    <source>
        <dbReference type="SAM" id="Phobius"/>
    </source>
</evidence>
<dbReference type="SMART" id="SM00560">
    <property type="entry name" value="LamGL"/>
    <property type="match status" value="6"/>
</dbReference>
<keyword evidence="4" id="KW-1133">Transmembrane helix</keyword>
<dbReference type="Pfam" id="PF13385">
    <property type="entry name" value="Laminin_G_3"/>
    <property type="match status" value="6"/>
</dbReference>
<feature type="domain" description="LamG-like jellyroll fold" evidence="5">
    <location>
        <begin position="469"/>
        <end position="602"/>
    </location>
</feature>
<evidence type="ECO:0000256" key="2">
    <source>
        <dbReference type="ARBA" id="ARBA00023157"/>
    </source>
</evidence>
<dbReference type="InterPro" id="IPR018765">
    <property type="entry name" value="DUF2341"/>
</dbReference>
<dbReference type="Proteomes" id="UP000178367">
    <property type="component" value="Unassembled WGS sequence"/>
</dbReference>
<evidence type="ECO:0000256" key="3">
    <source>
        <dbReference type="SAM" id="MobiDB-lite"/>
    </source>
</evidence>
<feature type="domain" description="LamG-like jellyroll fold" evidence="5">
    <location>
        <begin position="1176"/>
        <end position="1320"/>
    </location>
</feature>
<evidence type="ECO:0000313" key="7">
    <source>
        <dbReference type="Proteomes" id="UP000178367"/>
    </source>
</evidence>
<dbReference type="Pfam" id="PF10102">
    <property type="entry name" value="DUF2341"/>
    <property type="match status" value="1"/>
</dbReference>
<proteinExistence type="predicted"/>
<evidence type="ECO:0000259" key="5">
    <source>
        <dbReference type="SMART" id="SM00560"/>
    </source>
</evidence>
<evidence type="ECO:0000256" key="1">
    <source>
        <dbReference type="ARBA" id="ARBA00022729"/>
    </source>
</evidence>
<dbReference type="SUPFAM" id="SSF49899">
    <property type="entry name" value="Concanavalin A-like lectins/glucanases"/>
    <property type="match status" value="6"/>
</dbReference>
<keyword evidence="4" id="KW-0812">Transmembrane</keyword>
<keyword evidence="1" id="KW-0732">Signal</keyword>
<accession>A0A1F5SF25</accession>
<feature type="domain" description="LamG-like jellyroll fold" evidence="5">
    <location>
        <begin position="238"/>
        <end position="369"/>
    </location>
</feature>
<evidence type="ECO:0000313" key="6">
    <source>
        <dbReference type="EMBL" id="OGF25318.1"/>
    </source>
</evidence>